<accession>A0A1E4T9S6</accession>
<dbReference type="EMBL" id="KV453844">
    <property type="protein sequence ID" value="ODV88463.1"/>
    <property type="molecule type" value="Genomic_DNA"/>
</dbReference>
<protein>
    <recommendedName>
        <fullName evidence="4">Small ribosomal subunit protein uS7 domain-containing protein</fullName>
    </recommendedName>
</protein>
<gene>
    <name evidence="5" type="ORF">CANCADRAFT_11340</name>
</gene>
<dbReference type="AlphaFoldDB" id="A0A1E4T9S6"/>
<dbReference type="GO" id="GO:1990904">
    <property type="term" value="C:ribonucleoprotein complex"/>
    <property type="evidence" value="ECO:0007669"/>
    <property type="project" value="UniProtKB-KW"/>
</dbReference>
<comment type="similarity">
    <text evidence="1">Belongs to the universal ribosomal protein uS7 family.</text>
</comment>
<dbReference type="InterPro" id="IPR036823">
    <property type="entry name" value="Ribosomal_uS7_dom_sf"/>
</dbReference>
<sequence length="150" mass="16939">TEEQKAEAARARELKALNPPVKSDPILAQCVNLLMKDGKKAQAERILARTLYLLHLKSRKDPVHVLKEALDLLAPLTKVRKKRVTGAKSVDMPVPLNERQRIRQAFVWMRDASAGFASRDIAVRLSEEIWNTYNGTSSSFARREAIYKSA</sequence>
<keyword evidence="3" id="KW-0687">Ribonucleoprotein</keyword>
<dbReference type="GO" id="GO:0005840">
    <property type="term" value="C:ribosome"/>
    <property type="evidence" value="ECO:0007669"/>
    <property type="project" value="UniProtKB-KW"/>
</dbReference>
<dbReference type="OrthoDB" id="9972728at2759"/>
<dbReference type="Gene3D" id="1.10.455.10">
    <property type="entry name" value="Ribosomal protein S7 domain"/>
    <property type="match status" value="1"/>
</dbReference>
<evidence type="ECO:0000256" key="3">
    <source>
        <dbReference type="ARBA" id="ARBA00023274"/>
    </source>
</evidence>
<dbReference type="PIRSF" id="PIRSF002122">
    <property type="entry name" value="RPS7p_RPS7a_RPS5e_RPS7o"/>
    <property type="match status" value="1"/>
</dbReference>
<evidence type="ECO:0000256" key="1">
    <source>
        <dbReference type="ARBA" id="ARBA00007151"/>
    </source>
</evidence>
<feature type="non-terminal residue" evidence="5">
    <location>
        <position position="1"/>
    </location>
</feature>
<dbReference type="InterPro" id="IPR023798">
    <property type="entry name" value="Ribosomal_uS7_dom"/>
</dbReference>
<dbReference type="SUPFAM" id="SSF47973">
    <property type="entry name" value="Ribosomal protein S7"/>
    <property type="match status" value="1"/>
</dbReference>
<evidence type="ECO:0000256" key="2">
    <source>
        <dbReference type="ARBA" id="ARBA00022980"/>
    </source>
</evidence>
<evidence type="ECO:0000313" key="5">
    <source>
        <dbReference type="EMBL" id="ODV88463.1"/>
    </source>
</evidence>
<dbReference type="Proteomes" id="UP000095023">
    <property type="component" value="Unassembled WGS sequence"/>
</dbReference>
<evidence type="ECO:0000259" key="4">
    <source>
        <dbReference type="Pfam" id="PF00177"/>
    </source>
</evidence>
<proteinExistence type="inferred from homology"/>
<evidence type="ECO:0000313" key="6">
    <source>
        <dbReference type="Proteomes" id="UP000095023"/>
    </source>
</evidence>
<keyword evidence="2" id="KW-0689">Ribosomal protein</keyword>
<organism evidence="5 6">
    <name type="scientific">Tortispora caseinolytica NRRL Y-17796</name>
    <dbReference type="NCBI Taxonomy" id="767744"/>
    <lineage>
        <taxon>Eukaryota</taxon>
        <taxon>Fungi</taxon>
        <taxon>Dikarya</taxon>
        <taxon>Ascomycota</taxon>
        <taxon>Saccharomycotina</taxon>
        <taxon>Trigonopsidomycetes</taxon>
        <taxon>Trigonopsidales</taxon>
        <taxon>Trigonopsidaceae</taxon>
        <taxon>Tortispora</taxon>
    </lineage>
</organism>
<dbReference type="Pfam" id="PF00177">
    <property type="entry name" value="Ribosomal_S7"/>
    <property type="match status" value="1"/>
</dbReference>
<feature type="domain" description="Small ribosomal subunit protein uS7" evidence="4">
    <location>
        <begin position="12"/>
        <end position="150"/>
    </location>
</feature>
<dbReference type="PANTHER" id="PTHR11205">
    <property type="entry name" value="RIBOSOMAL PROTEIN S7"/>
    <property type="match status" value="1"/>
</dbReference>
<name>A0A1E4T9S6_9ASCO</name>
<dbReference type="GO" id="GO:0006412">
    <property type="term" value="P:translation"/>
    <property type="evidence" value="ECO:0007669"/>
    <property type="project" value="InterPro"/>
</dbReference>
<dbReference type="InterPro" id="IPR000235">
    <property type="entry name" value="Ribosomal_uS7"/>
</dbReference>
<feature type="non-terminal residue" evidence="5">
    <location>
        <position position="150"/>
    </location>
</feature>
<keyword evidence="6" id="KW-1185">Reference proteome</keyword>
<reference evidence="6" key="1">
    <citation type="submission" date="2016-02" db="EMBL/GenBank/DDBJ databases">
        <title>Comparative genomics of biotechnologically important yeasts.</title>
        <authorList>
            <consortium name="DOE Joint Genome Institute"/>
            <person name="Riley R."/>
            <person name="Haridas S."/>
            <person name="Wolfe K.H."/>
            <person name="Lopes M.R."/>
            <person name="Hittinger C.T."/>
            <person name="Goker M."/>
            <person name="Salamov A."/>
            <person name="Wisecaver J."/>
            <person name="Long T.M."/>
            <person name="Aerts A.L."/>
            <person name="Barry K."/>
            <person name="Choi C."/>
            <person name="Clum A."/>
            <person name="Coughlan A.Y."/>
            <person name="Deshpande S."/>
            <person name="Douglass A.P."/>
            <person name="Hanson S.J."/>
            <person name="Klenk H.-P."/>
            <person name="Labutti K."/>
            <person name="Lapidus A."/>
            <person name="Lindquist E."/>
            <person name="Lipzen A."/>
            <person name="Meier-Kolthoff J.P."/>
            <person name="Ohm R.A."/>
            <person name="Otillar R.P."/>
            <person name="Pangilinan J."/>
            <person name="Peng Y."/>
            <person name="Rokas A."/>
            <person name="Rosa C.A."/>
            <person name="Scheuner C."/>
            <person name="Sibirny A.A."/>
            <person name="Slot J.C."/>
            <person name="Stielow J.B."/>
            <person name="Sun H."/>
            <person name="Kurtzman C.P."/>
            <person name="Blackwell M."/>
            <person name="Jeffries T.W."/>
            <person name="Grigoriev I.V."/>
        </authorList>
    </citation>
    <scope>NUCLEOTIDE SEQUENCE [LARGE SCALE GENOMIC DNA]</scope>
    <source>
        <strain evidence="6">NRRL Y-17796</strain>
    </source>
</reference>